<sequence>MSRGGNHVVEMLRDLRVAVIHAPDQDRDALVGQLRRIGCQVLPVWPLPDMPPRGVDLIFLSLDHRFQPTKSWAVDEDAPAVIAILEYENPVILKALVDTGVHGVLVKPLRPAGVLSTLTLGRWLHGYHRRLEAKVRKLEETIKAQRDISKAARILAEVKGVPESDAFETIRAQATRRRISMADVAASIINAQDVLKDMSKDI</sequence>
<dbReference type="InterPro" id="IPR036388">
    <property type="entry name" value="WH-like_DNA-bd_sf"/>
</dbReference>
<evidence type="ECO:0000313" key="3">
    <source>
        <dbReference type="Proteomes" id="UP000256941"/>
    </source>
</evidence>
<dbReference type="InterPro" id="IPR011006">
    <property type="entry name" value="CheY-like_superfamily"/>
</dbReference>
<dbReference type="InterPro" id="IPR049021">
    <property type="entry name" value="AmiR_N"/>
</dbReference>
<accession>A0A3D9XVJ4</accession>
<name>A0A3D9XVJ4_PARVE</name>
<reference evidence="2 3" key="1">
    <citation type="submission" date="2018-08" db="EMBL/GenBank/DDBJ databases">
        <title>Genomic Encyclopedia of Archaeal and Bacterial Type Strains, Phase II (KMG-II): from individual species to whole genera.</title>
        <authorList>
            <person name="Goeker M."/>
        </authorList>
    </citation>
    <scope>NUCLEOTIDE SEQUENCE [LARGE SCALE GENOMIC DNA]</scope>
    <source>
        <strain evidence="2 3">DSM 17099</strain>
    </source>
</reference>
<dbReference type="AlphaFoldDB" id="A0A3D9XVJ4"/>
<dbReference type="SUPFAM" id="SSF52172">
    <property type="entry name" value="CheY-like"/>
    <property type="match status" value="1"/>
</dbReference>
<organism evidence="2 3">
    <name type="scientific">Paracoccus versutus</name>
    <name type="common">Thiobacillus versutus</name>
    <dbReference type="NCBI Taxonomy" id="34007"/>
    <lineage>
        <taxon>Bacteria</taxon>
        <taxon>Pseudomonadati</taxon>
        <taxon>Pseudomonadota</taxon>
        <taxon>Alphaproteobacteria</taxon>
        <taxon>Rhodobacterales</taxon>
        <taxon>Paracoccaceae</taxon>
        <taxon>Paracoccus</taxon>
    </lineage>
</organism>
<proteinExistence type="predicted"/>
<gene>
    <name evidence="2" type="ORF">BDD41_1667</name>
</gene>
<feature type="domain" description="ANTAR" evidence="1">
    <location>
        <begin position="128"/>
        <end position="189"/>
    </location>
</feature>
<protein>
    <submittedName>
        <fullName evidence="2">AmiR/NasT family two-component response regulator</fullName>
    </submittedName>
</protein>
<dbReference type="SMART" id="SM01012">
    <property type="entry name" value="ANTAR"/>
    <property type="match status" value="1"/>
</dbReference>
<dbReference type="InterPro" id="IPR008327">
    <property type="entry name" value="Sig_transdc_resp-reg_antiterm"/>
</dbReference>
<dbReference type="GO" id="GO:0003723">
    <property type="term" value="F:RNA binding"/>
    <property type="evidence" value="ECO:0007669"/>
    <property type="project" value="InterPro"/>
</dbReference>
<dbReference type="Gene3D" id="1.10.10.10">
    <property type="entry name" value="Winged helix-like DNA-binding domain superfamily/Winged helix DNA-binding domain"/>
    <property type="match status" value="1"/>
</dbReference>
<comment type="caution">
    <text evidence="2">The sequence shown here is derived from an EMBL/GenBank/DDBJ whole genome shotgun (WGS) entry which is preliminary data.</text>
</comment>
<dbReference type="PIRSF" id="PIRSF036382">
    <property type="entry name" value="RR_antiterm"/>
    <property type="match status" value="1"/>
</dbReference>
<dbReference type="Gene3D" id="3.40.50.2300">
    <property type="match status" value="1"/>
</dbReference>
<dbReference type="Pfam" id="PF03861">
    <property type="entry name" value="ANTAR"/>
    <property type="match status" value="1"/>
</dbReference>
<evidence type="ECO:0000259" key="1">
    <source>
        <dbReference type="PROSITE" id="PS50921"/>
    </source>
</evidence>
<dbReference type="Pfam" id="PF21332">
    <property type="entry name" value="AmiR_N"/>
    <property type="match status" value="1"/>
</dbReference>
<dbReference type="EMBL" id="QTUJ01000001">
    <property type="protein sequence ID" value="REF73143.1"/>
    <property type="molecule type" value="Genomic_DNA"/>
</dbReference>
<dbReference type="InterPro" id="IPR005561">
    <property type="entry name" value="ANTAR"/>
</dbReference>
<evidence type="ECO:0000313" key="2">
    <source>
        <dbReference type="EMBL" id="REF73143.1"/>
    </source>
</evidence>
<dbReference type="Proteomes" id="UP000256941">
    <property type="component" value="Unassembled WGS sequence"/>
</dbReference>
<dbReference type="PROSITE" id="PS50921">
    <property type="entry name" value="ANTAR"/>
    <property type="match status" value="1"/>
</dbReference>